<proteinExistence type="predicted"/>
<name>A0A222GC33_9GAMM</name>
<dbReference type="AlphaFoldDB" id="A0A222GC33"/>
<reference evidence="1 2" key="1">
    <citation type="submission" date="2017-08" db="EMBL/GenBank/DDBJ databases">
        <title>Complete genome of Colwellia sp. NB097-1, a psychrophile bacterium ioslated from Bering Sea.</title>
        <authorList>
            <person name="Chen X."/>
        </authorList>
    </citation>
    <scope>NUCLEOTIDE SEQUENCE [LARGE SCALE GENOMIC DNA]</scope>
    <source>
        <strain evidence="1 2">NB097-1</strain>
    </source>
</reference>
<dbReference type="Pfam" id="PF13481">
    <property type="entry name" value="AAA_25"/>
    <property type="match status" value="1"/>
</dbReference>
<dbReference type="InterPro" id="IPR027417">
    <property type="entry name" value="P-loop_NTPase"/>
</dbReference>
<dbReference type="InterPro" id="IPR038724">
    <property type="entry name" value="RepA"/>
</dbReference>
<protein>
    <recommendedName>
        <fullName evidence="3">AAA+ ATPase domain-containing protein</fullName>
    </recommendedName>
</protein>
<gene>
    <name evidence="1" type="ORF">B5D82_17720</name>
</gene>
<keyword evidence="2" id="KW-1185">Reference proteome</keyword>
<dbReference type="EMBL" id="CP020465">
    <property type="protein sequence ID" value="ASP49448.1"/>
    <property type="molecule type" value="Genomic_DNA"/>
</dbReference>
<evidence type="ECO:0000313" key="1">
    <source>
        <dbReference type="EMBL" id="ASP49448.1"/>
    </source>
</evidence>
<dbReference type="SUPFAM" id="SSF52540">
    <property type="entry name" value="P-loop containing nucleoside triphosphate hydrolases"/>
    <property type="match status" value="1"/>
</dbReference>
<dbReference type="OrthoDB" id="784829at2"/>
<evidence type="ECO:0008006" key="3">
    <source>
        <dbReference type="Google" id="ProtNLM"/>
    </source>
</evidence>
<dbReference type="RefSeq" id="WP_081153450.1">
    <property type="nucleotide sequence ID" value="NZ_CP020465.1"/>
</dbReference>
<dbReference type="KEGG" id="cber:B5D82_17720"/>
<dbReference type="CDD" id="cd01125">
    <property type="entry name" value="RepA_RSF1010_like"/>
    <property type="match status" value="1"/>
</dbReference>
<dbReference type="Gene3D" id="3.40.50.300">
    <property type="entry name" value="P-loop containing nucleotide triphosphate hydrolases"/>
    <property type="match status" value="1"/>
</dbReference>
<organism evidence="1 2">
    <name type="scientific">Cognaticolwellia beringensis</name>
    <dbReference type="NCBI Taxonomy" id="1967665"/>
    <lineage>
        <taxon>Bacteria</taxon>
        <taxon>Pseudomonadati</taxon>
        <taxon>Pseudomonadota</taxon>
        <taxon>Gammaproteobacteria</taxon>
        <taxon>Alteromonadales</taxon>
        <taxon>Colwelliaceae</taxon>
        <taxon>Cognaticolwellia</taxon>
    </lineage>
</organism>
<evidence type="ECO:0000313" key="2">
    <source>
        <dbReference type="Proteomes" id="UP000202259"/>
    </source>
</evidence>
<dbReference type="Proteomes" id="UP000202259">
    <property type="component" value="Chromosome"/>
</dbReference>
<accession>A0A222GC33</accession>
<sequence length="342" mass="37546">MSQLTSKQPKNTWLIKDVIEQATTGMLFGSPASGKSFIAMDMAFCIAIGHDFANNPVQQGQVVYLAGEGFNGLSKRFKALEEKYQIQTSDIYISNMPASLMCKENTDEVIEEIDKICPNPSLIIVDTLHRNFGGGDENSAKDVGKLMEVITAIINHTGATVLLVHHSGHNSGDRARGSSALKAALDVEYKISKKGSVVTMINTKVKDFDKPESISFNLVSQPIVGWSDDEGMPIQSAVLELNNAANPKRKATLSKRESGALNALEVLINDKGITIPQSVIKANPILSGKSYIHIDDWRAEVYQSLDNEKLDLQAKQKAFKRARDKLEQKSLVIVTDDFYCLS</sequence>